<dbReference type="Proteomes" id="UP000501063">
    <property type="component" value="Chromosome"/>
</dbReference>
<name>A0A6G6IVD1_PSENT</name>
<evidence type="ECO:0008006" key="3">
    <source>
        <dbReference type="Google" id="ProtNLM"/>
    </source>
</evidence>
<proteinExistence type="predicted"/>
<dbReference type="KEGG" id="pnt:G5B91_12075"/>
<dbReference type="RefSeq" id="WP_024767100.1">
    <property type="nucleotide sequence ID" value="NZ_CP049140.1"/>
</dbReference>
<gene>
    <name evidence="1" type="ORF">G5B91_12075</name>
</gene>
<accession>A0A6G6IVD1</accession>
<organism evidence="1 2">
    <name type="scientific">Pseudomonas nitroreducens</name>
    <dbReference type="NCBI Taxonomy" id="46680"/>
    <lineage>
        <taxon>Bacteria</taxon>
        <taxon>Pseudomonadati</taxon>
        <taxon>Pseudomonadota</taxon>
        <taxon>Gammaproteobacteria</taxon>
        <taxon>Pseudomonadales</taxon>
        <taxon>Pseudomonadaceae</taxon>
        <taxon>Pseudomonas</taxon>
    </lineage>
</organism>
<evidence type="ECO:0000313" key="2">
    <source>
        <dbReference type="Proteomes" id="UP000501063"/>
    </source>
</evidence>
<protein>
    <recommendedName>
        <fullName evidence="3">DUF1566 domain-containing protein</fullName>
    </recommendedName>
</protein>
<sequence>MQNEITLAIGSTKLNTTNALLARQVLEQETGLVSINAIAGELITLDEYLNPPAIGQHWQGQAGTYVGVMRGENGEPDYHLIAPKDAQIESIIYGGYGQRISGADHIRDGLANTRALLAADTDHPAAKWAAEQQAEGHADLYLPSRAEAYLCWANIPEQFEDKGWWITSTQDGPRSAWVQDFDGGSQHFGVKVSARPAFAVRRIVIPSPLNALNNCARSAQ</sequence>
<evidence type="ECO:0000313" key="1">
    <source>
        <dbReference type="EMBL" id="QIE86962.1"/>
    </source>
</evidence>
<dbReference type="EMBL" id="CP049140">
    <property type="protein sequence ID" value="QIE86962.1"/>
    <property type="molecule type" value="Genomic_DNA"/>
</dbReference>
<dbReference type="AlphaFoldDB" id="A0A6G6IVD1"/>
<reference evidence="1 2" key="1">
    <citation type="submission" date="2020-02" db="EMBL/GenBank/DDBJ databases">
        <title>Integrative conjugative elements (ICEs) and plasmids drive adaptation of Pseudomonas nitroreducens strain HBP1 to wastewater environment.</title>
        <authorList>
            <person name="Sentchilo V."/>
            <person name="Carraro N."/>
            <person name="Bertelli C."/>
            <person name="van der Meer J.R."/>
        </authorList>
    </citation>
    <scope>NUCLEOTIDE SEQUENCE [LARGE SCALE GENOMIC DNA]</scope>
    <source>
        <strain evidence="1 2">HBP1</strain>
    </source>
</reference>